<evidence type="ECO:0000313" key="2">
    <source>
        <dbReference type="EMBL" id="MBB4921304.1"/>
    </source>
</evidence>
<accession>A0A7W7QXD8</accession>
<dbReference type="EMBL" id="JACHJV010000001">
    <property type="protein sequence ID" value="MBB4921304.1"/>
    <property type="molecule type" value="Genomic_DNA"/>
</dbReference>
<proteinExistence type="predicted"/>
<gene>
    <name evidence="2" type="ORF">FHR34_000297</name>
</gene>
<evidence type="ECO:0000259" key="1">
    <source>
        <dbReference type="Pfam" id="PF09836"/>
    </source>
</evidence>
<dbReference type="Gene3D" id="1.10.150.690">
    <property type="entry name" value="DUF2063"/>
    <property type="match status" value="1"/>
</dbReference>
<name>A0A7W7QXD8_KITKI</name>
<feature type="domain" description="Putative DNA-binding" evidence="1">
    <location>
        <begin position="10"/>
        <end position="106"/>
    </location>
</feature>
<dbReference type="AlphaFoldDB" id="A0A7W7QXD8"/>
<protein>
    <recommendedName>
        <fullName evidence="1">Putative DNA-binding domain-containing protein</fullName>
    </recommendedName>
</protein>
<dbReference type="InterPro" id="IPR044922">
    <property type="entry name" value="DUF2063_N_sf"/>
</dbReference>
<keyword evidence="3" id="KW-1185">Reference proteome</keyword>
<dbReference type="RefSeq" id="WP_184933659.1">
    <property type="nucleotide sequence ID" value="NZ_JACHJV010000001.1"/>
</dbReference>
<evidence type="ECO:0000313" key="3">
    <source>
        <dbReference type="Proteomes" id="UP000540506"/>
    </source>
</evidence>
<organism evidence="2 3">
    <name type="scientific">Kitasatospora kifunensis</name>
    <name type="common">Streptomyces kifunensis</name>
    <dbReference type="NCBI Taxonomy" id="58351"/>
    <lineage>
        <taxon>Bacteria</taxon>
        <taxon>Bacillati</taxon>
        <taxon>Actinomycetota</taxon>
        <taxon>Actinomycetes</taxon>
        <taxon>Kitasatosporales</taxon>
        <taxon>Streptomycetaceae</taxon>
        <taxon>Kitasatospora</taxon>
    </lineage>
</organism>
<dbReference type="Pfam" id="PF09836">
    <property type="entry name" value="DUF2063"/>
    <property type="match status" value="1"/>
</dbReference>
<dbReference type="InterPro" id="IPR018640">
    <property type="entry name" value="DUF2063"/>
</dbReference>
<reference evidence="2 3" key="1">
    <citation type="submission" date="2020-08" db="EMBL/GenBank/DDBJ databases">
        <title>Sequencing the genomes of 1000 actinobacteria strains.</title>
        <authorList>
            <person name="Klenk H.-P."/>
        </authorList>
    </citation>
    <scope>NUCLEOTIDE SEQUENCE [LARGE SCALE GENOMIC DNA]</scope>
    <source>
        <strain evidence="2 3">DSM 41654</strain>
    </source>
</reference>
<comment type="caution">
    <text evidence="2">The sequence shown here is derived from an EMBL/GenBank/DDBJ whole genome shotgun (WGS) entry which is preliminary data.</text>
</comment>
<sequence length="268" mass="29807">MTEPAGLAEQQRWLQQAVLAPDGPDPREPAEAVLTSTARLGADRRLDIYRRGYRLRLLEAMRGLHPGLCALLGRELFEDFALEYLDARPSRSPSLHQLGRHFAGHLAKRRPDRDRPPELRERWIDLVIDLARYEQVFAEVYDGPGTEGRTDQLSGESIRLDATVQPSPCLRLLTLCGPVHGYVAAVRRGEQPAPPEPRPVRLAVSRRAYLVTTTELSPDAYDFLSALLHGATVEAAATEAELALPAAAQLLRGWAADRWLCRQPPHPA</sequence>
<dbReference type="Proteomes" id="UP000540506">
    <property type="component" value="Unassembled WGS sequence"/>
</dbReference>